<dbReference type="SUPFAM" id="SSF54236">
    <property type="entry name" value="Ubiquitin-like"/>
    <property type="match status" value="1"/>
</dbReference>
<dbReference type="AlphaFoldDB" id="A0AAD8MAY0"/>
<sequence>MDFAVYDARLRLAANSRFRPARSSAFRELVTLSAATCSFKSEKSLEERQSEIARIREQYPDRIPVMILRDKESPMYYPRIKLLIPAKSNLGSCFILIWKKIYDYKSMSRTYSLINVPERWDPIFKKPMPSVYEEYKDEDGCLYITVSGEWTPLIHQPIPSNMNTWTCYVTS</sequence>
<dbReference type="InterPro" id="IPR004241">
    <property type="entry name" value="Atg8-like"/>
</dbReference>
<dbReference type="Proteomes" id="UP001237642">
    <property type="component" value="Unassembled WGS sequence"/>
</dbReference>
<keyword evidence="7" id="KW-0449">Lipoprotein</keyword>
<dbReference type="GO" id="GO:0006914">
    <property type="term" value="P:autophagy"/>
    <property type="evidence" value="ECO:0007669"/>
    <property type="project" value="UniProtKB-KW"/>
</dbReference>
<comment type="similarity">
    <text evidence="3 8">Belongs to the ATG8 family.</text>
</comment>
<dbReference type="PANTHER" id="PTHR10969">
    <property type="entry name" value="MICROTUBULE-ASSOCIATED PROTEINS 1A/1B LIGHT CHAIN 3-RELATED"/>
    <property type="match status" value="1"/>
</dbReference>
<dbReference type="GO" id="GO:0016020">
    <property type="term" value="C:membrane"/>
    <property type="evidence" value="ECO:0007669"/>
    <property type="project" value="UniProtKB-SubCell"/>
</dbReference>
<keyword evidence="5" id="KW-0472">Membrane</keyword>
<dbReference type="EMBL" id="JAUIZM010000009">
    <property type="protein sequence ID" value="KAK1367186.1"/>
    <property type="molecule type" value="Genomic_DNA"/>
</dbReference>
<name>A0AAD8MAY0_9APIA</name>
<evidence type="ECO:0000256" key="1">
    <source>
        <dbReference type="ARBA" id="ARBA00004245"/>
    </source>
</evidence>
<reference evidence="9" key="2">
    <citation type="submission" date="2023-05" db="EMBL/GenBank/DDBJ databases">
        <authorList>
            <person name="Schelkunov M.I."/>
        </authorList>
    </citation>
    <scope>NUCLEOTIDE SEQUENCE</scope>
    <source>
        <strain evidence="9">Hsosn_3</strain>
        <tissue evidence="9">Leaf</tissue>
    </source>
</reference>
<dbReference type="GO" id="GO:0005776">
    <property type="term" value="C:autophagosome"/>
    <property type="evidence" value="ECO:0007669"/>
    <property type="project" value="UniProtKB-ARBA"/>
</dbReference>
<keyword evidence="6" id="KW-0963">Cytoplasm</keyword>
<keyword evidence="6" id="KW-0206">Cytoskeleton</keyword>
<comment type="caution">
    <text evidence="9">The sequence shown here is derived from an EMBL/GenBank/DDBJ whole genome shotgun (WGS) entry which is preliminary data.</text>
</comment>
<proteinExistence type="inferred from homology"/>
<evidence type="ECO:0000256" key="5">
    <source>
        <dbReference type="ARBA" id="ARBA00023136"/>
    </source>
</evidence>
<keyword evidence="8" id="KW-0072">Autophagy</keyword>
<organism evidence="9 10">
    <name type="scientific">Heracleum sosnowskyi</name>
    <dbReference type="NCBI Taxonomy" id="360622"/>
    <lineage>
        <taxon>Eukaryota</taxon>
        <taxon>Viridiplantae</taxon>
        <taxon>Streptophyta</taxon>
        <taxon>Embryophyta</taxon>
        <taxon>Tracheophyta</taxon>
        <taxon>Spermatophyta</taxon>
        <taxon>Magnoliopsida</taxon>
        <taxon>eudicotyledons</taxon>
        <taxon>Gunneridae</taxon>
        <taxon>Pentapetalae</taxon>
        <taxon>asterids</taxon>
        <taxon>campanulids</taxon>
        <taxon>Apiales</taxon>
        <taxon>Apiaceae</taxon>
        <taxon>Apioideae</taxon>
        <taxon>apioid superclade</taxon>
        <taxon>Tordylieae</taxon>
        <taxon>Tordyliinae</taxon>
        <taxon>Heracleum</taxon>
    </lineage>
</organism>
<keyword evidence="10" id="KW-1185">Reference proteome</keyword>
<dbReference type="GO" id="GO:0005856">
    <property type="term" value="C:cytoskeleton"/>
    <property type="evidence" value="ECO:0007669"/>
    <property type="project" value="UniProtKB-SubCell"/>
</dbReference>
<evidence type="ECO:0000256" key="2">
    <source>
        <dbReference type="ARBA" id="ARBA00004370"/>
    </source>
</evidence>
<comment type="subcellular location">
    <subcellularLocation>
        <location evidence="1">Cytoplasm</location>
        <location evidence="1">Cytoskeleton</location>
    </subcellularLocation>
    <subcellularLocation>
        <location evidence="2">Membrane</location>
    </subcellularLocation>
</comment>
<dbReference type="InterPro" id="IPR029071">
    <property type="entry name" value="Ubiquitin-like_domsf"/>
</dbReference>
<keyword evidence="4" id="KW-0833">Ubl conjugation pathway</keyword>
<evidence type="ECO:0000256" key="6">
    <source>
        <dbReference type="ARBA" id="ARBA00023212"/>
    </source>
</evidence>
<evidence type="ECO:0000256" key="7">
    <source>
        <dbReference type="ARBA" id="ARBA00023288"/>
    </source>
</evidence>
<gene>
    <name evidence="9" type="ORF">POM88_042747</name>
</gene>
<evidence type="ECO:0000256" key="8">
    <source>
        <dbReference type="RuleBase" id="RU004384"/>
    </source>
</evidence>
<dbReference type="Gene3D" id="3.10.20.90">
    <property type="entry name" value="Phosphatidylinositol 3-kinase Catalytic Subunit, Chain A, domain 1"/>
    <property type="match status" value="1"/>
</dbReference>
<evidence type="ECO:0000313" key="9">
    <source>
        <dbReference type="EMBL" id="KAK1367186.1"/>
    </source>
</evidence>
<dbReference type="Pfam" id="PF02991">
    <property type="entry name" value="ATG8"/>
    <property type="match status" value="1"/>
</dbReference>
<reference evidence="9" key="1">
    <citation type="submission" date="2023-02" db="EMBL/GenBank/DDBJ databases">
        <title>Genome of toxic invasive species Heracleum sosnowskyi carries increased number of genes despite the absence of recent whole-genome duplications.</title>
        <authorList>
            <person name="Schelkunov M."/>
            <person name="Shtratnikova V."/>
            <person name="Makarenko M."/>
            <person name="Klepikova A."/>
            <person name="Omelchenko D."/>
            <person name="Novikova G."/>
            <person name="Obukhova E."/>
            <person name="Bogdanov V."/>
            <person name="Penin A."/>
            <person name="Logacheva M."/>
        </authorList>
    </citation>
    <scope>NUCLEOTIDE SEQUENCE</scope>
    <source>
        <strain evidence="9">Hsosn_3</strain>
        <tissue evidence="9">Leaf</tissue>
    </source>
</reference>
<evidence type="ECO:0000256" key="4">
    <source>
        <dbReference type="ARBA" id="ARBA00022786"/>
    </source>
</evidence>
<evidence type="ECO:0000256" key="3">
    <source>
        <dbReference type="ARBA" id="ARBA00007293"/>
    </source>
</evidence>
<evidence type="ECO:0000313" key="10">
    <source>
        <dbReference type="Proteomes" id="UP001237642"/>
    </source>
</evidence>
<protein>
    <recommendedName>
        <fullName evidence="8">Autophagy-related protein</fullName>
    </recommendedName>
</protein>
<accession>A0AAD8MAY0</accession>